<dbReference type="Proteomes" id="UP000729733">
    <property type="component" value="Unassembled WGS sequence"/>
</dbReference>
<dbReference type="InterPro" id="IPR011330">
    <property type="entry name" value="Glyco_hydro/deAcase_b/a-brl"/>
</dbReference>
<gene>
    <name evidence="6" type="ORF">I4641_03510</name>
</gene>
<dbReference type="InterPro" id="IPR011013">
    <property type="entry name" value="Gal_mutarotase_sf_dom"/>
</dbReference>
<dbReference type="PANTHER" id="PTHR46017:SF1">
    <property type="entry name" value="ALPHA-MANNOSIDASE 2C1"/>
    <property type="match status" value="1"/>
</dbReference>
<dbReference type="PANTHER" id="PTHR46017">
    <property type="entry name" value="ALPHA-MANNOSIDASE 2C1"/>
    <property type="match status" value="1"/>
</dbReference>
<comment type="caution">
    <text evidence="6">The sequence shown here is derived from an EMBL/GenBank/DDBJ whole genome shotgun (WGS) entry which is preliminary data.</text>
</comment>
<protein>
    <submittedName>
        <fullName evidence="6">Alpha-mannosidase</fullName>
    </submittedName>
</protein>
<dbReference type="InterPro" id="IPR015341">
    <property type="entry name" value="Glyco_hydro_38_cen"/>
</dbReference>
<proteinExistence type="inferred from homology"/>
<sequence length="1065" mass="123297">MQHHRSHSIIEQFISRLRQQVQVKVQHHWRDITSRNIVNHSHNLDQVNLDEYPTPEINDKGYLILLKGRQVKWLAQKIVIPTRLQDYPISGLTLRLVLTWWAEEAQVFINGKLVQEGDLFDSSARVVITDDAKAGEEYLVTICLTSPNHDIGALMRSHLLYEELYLPENVDPGLVADELTILYKYLGEFQPEHLEVLTEELNKFNWSNIQNADRFFYDLQKLRSSLLPLGKDIKQRCFNLLGHAHLDMAWLWTTEETKEVAQRTFKSVLSLQQNFPALTFGHTSPALYEWIERDNPELFIEIQNAVRLNKWELLGGMWIEPETNLVSGESLIRQLIYGQQYYQEKFGEISKVAWLPDSFGFTWQLPQILKQCGIEYFVTGKLHWNDRTKFPHGCFWWESPDGTRLLTLMSPPNVTGVMDTNPITMTNYAIDWETQTGLQDIFWLPGVGDHGGGPTKDMLEVADKWNNSPFFPEIKFTKAIDYLTKISQSPSLQVWQDELYLELHRGCYTVRGEQKKYNRYCERLLYEAELWSSLATLLCGDRFVFQPLFPSINIFSRKEDICQSLIETAWKKVLFNQFHDILPGTSIPEVFTEANQDWEGAIAIGEGLLEAALKAIASSIELPAPPQADAKPIIVFNSLNWERSQEVTIEDEVLESSDLDFWIRDELGNSLCIHSKQKEHKLTFLAQNIPSIGYRLYWLCWGKIVKEPRVTINAQVDYELVNIYLTVVIDPKTGNIESIFDNRNKREILSKQGNELQFFEDKGQYWDAWNIDPEYEQKQLPNAELRSIEWIDAGLTKGIKVVKKFNKSTFTQDYILEYNSPILKIVNKVDWQETHVMVKAAFSLTIESNRATYEIPCGTIERTTQPQTETEKAKWEVSALNWADITDQKENYGVSLLNNCKYGYDAKPNLLRLTLLRAATWPDPKSDRGFHHFTYALYPHKSNWQTAKTVQQGSELNTPLQTIVLELNRENNLNYHKLPSTSQLLKLSSDNLILMALKFSKNQELIMRCYEAWGESSELKIISDLNLQLKNLVDCLENEGNSEITNNSQIEPYKIITGKLFKYST</sequence>
<evidence type="ECO:0000259" key="5">
    <source>
        <dbReference type="SMART" id="SM00872"/>
    </source>
</evidence>
<organism evidence="6 7">
    <name type="scientific">Waterburya agarophytonicola KI4</name>
    <dbReference type="NCBI Taxonomy" id="2874699"/>
    <lineage>
        <taxon>Bacteria</taxon>
        <taxon>Bacillati</taxon>
        <taxon>Cyanobacteriota</taxon>
        <taxon>Cyanophyceae</taxon>
        <taxon>Pleurocapsales</taxon>
        <taxon>Hyellaceae</taxon>
        <taxon>Waterburya</taxon>
        <taxon>Waterburya agarophytonicola</taxon>
    </lineage>
</organism>
<dbReference type="GO" id="GO:0009313">
    <property type="term" value="P:oligosaccharide catabolic process"/>
    <property type="evidence" value="ECO:0007669"/>
    <property type="project" value="TreeGrafter"/>
</dbReference>
<keyword evidence="4" id="KW-0326">Glycosidase</keyword>
<dbReference type="SUPFAM" id="SSF88713">
    <property type="entry name" value="Glycoside hydrolase/deacetylase"/>
    <property type="match status" value="1"/>
</dbReference>
<dbReference type="RefSeq" id="WP_229639080.1">
    <property type="nucleotide sequence ID" value="NZ_JADWDC010000005.1"/>
</dbReference>
<dbReference type="InterPro" id="IPR037094">
    <property type="entry name" value="Glyco_hydro_38_cen_sf"/>
</dbReference>
<dbReference type="GO" id="GO:0004559">
    <property type="term" value="F:alpha-mannosidase activity"/>
    <property type="evidence" value="ECO:0007669"/>
    <property type="project" value="InterPro"/>
</dbReference>
<keyword evidence="3" id="KW-0378">Hydrolase</keyword>
<comment type="similarity">
    <text evidence="1">Belongs to the glycosyl hydrolase 38 family.</text>
</comment>
<evidence type="ECO:0000313" key="6">
    <source>
        <dbReference type="EMBL" id="MCC0176045.1"/>
    </source>
</evidence>
<dbReference type="GO" id="GO:0030246">
    <property type="term" value="F:carbohydrate binding"/>
    <property type="evidence" value="ECO:0007669"/>
    <property type="project" value="InterPro"/>
</dbReference>
<dbReference type="EMBL" id="JADWDC010000005">
    <property type="protein sequence ID" value="MCC0176045.1"/>
    <property type="molecule type" value="Genomic_DNA"/>
</dbReference>
<keyword evidence="7" id="KW-1185">Reference proteome</keyword>
<dbReference type="GO" id="GO:0046872">
    <property type="term" value="F:metal ion binding"/>
    <property type="evidence" value="ECO:0007669"/>
    <property type="project" value="UniProtKB-KW"/>
</dbReference>
<evidence type="ECO:0000256" key="2">
    <source>
        <dbReference type="ARBA" id="ARBA00022723"/>
    </source>
</evidence>
<dbReference type="Pfam" id="PF07748">
    <property type="entry name" value="Glyco_hydro_38C"/>
    <property type="match status" value="1"/>
</dbReference>
<dbReference type="SMART" id="SM00872">
    <property type="entry name" value="Alpha-mann_mid"/>
    <property type="match status" value="1"/>
</dbReference>
<evidence type="ECO:0000256" key="4">
    <source>
        <dbReference type="ARBA" id="ARBA00023295"/>
    </source>
</evidence>
<dbReference type="Gene3D" id="1.20.1270.50">
    <property type="entry name" value="Glycoside hydrolase family 38, central domain"/>
    <property type="match status" value="1"/>
</dbReference>
<dbReference type="SUPFAM" id="SSF88688">
    <property type="entry name" value="Families 57/38 glycoside transferase middle domain"/>
    <property type="match status" value="1"/>
</dbReference>
<dbReference type="Gene3D" id="3.20.110.10">
    <property type="entry name" value="Glycoside hydrolase 38, N terminal domain"/>
    <property type="match status" value="1"/>
</dbReference>
<dbReference type="InterPro" id="IPR011682">
    <property type="entry name" value="Glyco_hydro_38_C"/>
</dbReference>
<evidence type="ECO:0000313" key="7">
    <source>
        <dbReference type="Proteomes" id="UP000729733"/>
    </source>
</evidence>
<evidence type="ECO:0000256" key="3">
    <source>
        <dbReference type="ARBA" id="ARBA00022801"/>
    </source>
</evidence>
<dbReference type="SUPFAM" id="SSF74650">
    <property type="entry name" value="Galactose mutarotase-like"/>
    <property type="match status" value="1"/>
</dbReference>
<dbReference type="Gene3D" id="2.70.98.30">
    <property type="entry name" value="Golgi alpha-mannosidase II, domain 4"/>
    <property type="match status" value="1"/>
</dbReference>
<dbReference type="InterPro" id="IPR041147">
    <property type="entry name" value="GH38_C"/>
</dbReference>
<keyword evidence="2" id="KW-0479">Metal-binding</keyword>
<dbReference type="InterPro" id="IPR027291">
    <property type="entry name" value="Glyco_hydro_38_N_sf"/>
</dbReference>
<dbReference type="AlphaFoldDB" id="A0A964BQI2"/>
<dbReference type="CDD" id="cd10789">
    <property type="entry name" value="GH38N_AMII_ER_cytosolic"/>
    <property type="match status" value="1"/>
</dbReference>
<dbReference type="GO" id="GO:0006013">
    <property type="term" value="P:mannose metabolic process"/>
    <property type="evidence" value="ECO:0007669"/>
    <property type="project" value="InterPro"/>
</dbReference>
<dbReference type="Pfam" id="PF17677">
    <property type="entry name" value="Glyco_hydro38C2"/>
    <property type="match status" value="1"/>
</dbReference>
<evidence type="ECO:0000256" key="1">
    <source>
        <dbReference type="ARBA" id="ARBA00009792"/>
    </source>
</evidence>
<dbReference type="Pfam" id="PF01074">
    <property type="entry name" value="Glyco_hydro_38N"/>
    <property type="match status" value="1"/>
</dbReference>
<dbReference type="InterPro" id="IPR028995">
    <property type="entry name" value="Glyco_hydro_57/38_cen_sf"/>
</dbReference>
<dbReference type="Pfam" id="PF09261">
    <property type="entry name" value="Alpha-mann_mid"/>
    <property type="match status" value="1"/>
</dbReference>
<dbReference type="InterPro" id="IPR000602">
    <property type="entry name" value="Glyco_hydro_38_N"/>
</dbReference>
<reference evidence="6" key="1">
    <citation type="journal article" date="2021" name="Antonie Van Leeuwenhoek">
        <title>Draft genome and description of Waterburya agarophytonicola gen. nov. sp. nov. (Pleurocapsales, Cyanobacteria): a seaweed symbiont.</title>
        <authorList>
            <person name="Bonthond G."/>
            <person name="Shalygin S."/>
            <person name="Bayer T."/>
            <person name="Weinberger F."/>
        </authorList>
    </citation>
    <scope>NUCLEOTIDE SEQUENCE</scope>
    <source>
        <strain evidence="6">KI4</strain>
    </source>
</reference>
<accession>A0A964BQI2</accession>
<name>A0A964BQI2_9CYAN</name>
<feature type="domain" description="Glycoside hydrolase family 38 central" evidence="5">
    <location>
        <begin position="502"/>
        <end position="598"/>
    </location>
</feature>